<organism evidence="1 2">
    <name type="scientific">Budvicia aquatica</name>
    <dbReference type="NCBI Taxonomy" id="82979"/>
    <lineage>
        <taxon>Bacteria</taxon>
        <taxon>Pseudomonadati</taxon>
        <taxon>Pseudomonadota</taxon>
        <taxon>Gammaproteobacteria</taxon>
        <taxon>Enterobacterales</taxon>
        <taxon>Budviciaceae</taxon>
        <taxon>Budvicia</taxon>
    </lineage>
</organism>
<dbReference type="AlphaFoldDB" id="A0A484ZEG6"/>
<protein>
    <submittedName>
        <fullName evidence="1">Uncharacterized protein</fullName>
    </submittedName>
</protein>
<dbReference type="Proteomes" id="UP000373449">
    <property type="component" value="Unassembled WGS sequence"/>
</dbReference>
<gene>
    <name evidence="1" type="ORF">NCTC12282_00790</name>
</gene>
<sequence>MIRLIEAKKGQEIAELMLMHKSRSYGKLQDYFSKLSHEANE</sequence>
<evidence type="ECO:0000313" key="2">
    <source>
        <dbReference type="Proteomes" id="UP000373449"/>
    </source>
</evidence>
<evidence type="ECO:0000313" key="1">
    <source>
        <dbReference type="EMBL" id="VFS45903.1"/>
    </source>
</evidence>
<proteinExistence type="predicted"/>
<dbReference type="EMBL" id="CAADJA010000002">
    <property type="protein sequence ID" value="VFS45903.1"/>
    <property type="molecule type" value="Genomic_DNA"/>
</dbReference>
<name>A0A484ZEG6_9GAMM</name>
<reference evidence="1 2" key="1">
    <citation type="submission" date="2019-03" db="EMBL/GenBank/DDBJ databases">
        <authorList>
            <consortium name="Pathogen Informatics"/>
        </authorList>
    </citation>
    <scope>NUCLEOTIDE SEQUENCE [LARGE SCALE GENOMIC DNA]</scope>
    <source>
        <strain evidence="1 2">NCTC12282</strain>
    </source>
</reference>
<accession>A0A484ZEG6</accession>